<dbReference type="Gene3D" id="1.20.1280.50">
    <property type="match status" value="1"/>
</dbReference>
<dbReference type="Proteomes" id="UP000237000">
    <property type="component" value="Unassembled WGS sequence"/>
</dbReference>
<dbReference type="AlphaFoldDB" id="A0A2P5EBQ2"/>
<protein>
    <submittedName>
        <fullName evidence="2">F-box domain containing protein</fullName>
    </submittedName>
</protein>
<evidence type="ECO:0000313" key="2">
    <source>
        <dbReference type="EMBL" id="PON82977.1"/>
    </source>
</evidence>
<keyword evidence="3" id="KW-1185">Reference proteome</keyword>
<dbReference type="PANTHER" id="PTHR35546:SF130">
    <property type="entry name" value="EXPRESSED PROTEIN"/>
    <property type="match status" value="1"/>
</dbReference>
<feature type="domain" description="F-box protein At3g26010-like beta-propeller" evidence="1">
    <location>
        <begin position="150"/>
        <end position="373"/>
    </location>
</feature>
<reference evidence="3" key="1">
    <citation type="submission" date="2016-06" db="EMBL/GenBank/DDBJ databases">
        <title>Parallel loss of symbiosis genes in relatives of nitrogen-fixing non-legume Parasponia.</title>
        <authorList>
            <person name="Van Velzen R."/>
            <person name="Holmer R."/>
            <person name="Bu F."/>
            <person name="Rutten L."/>
            <person name="Van Zeijl A."/>
            <person name="Liu W."/>
            <person name="Santuari L."/>
            <person name="Cao Q."/>
            <person name="Sharma T."/>
            <person name="Shen D."/>
            <person name="Roswanjaya Y."/>
            <person name="Wardhani T."/>
            <person name="Kalhor M.S."/>
            <person name="Jansen J."/>
            <person name="Van den Hoogen J."/>
            <person name="Gungor B."/>
            <person name="Hartog M."/>
            <person name="Hontelez J."/>
            <person name="Verver J."/>
            <person name="Yang W.-C."/>
            <person name="Schijlen E."/>
            <person name="Repin R."/>
            <person name="Schilthuizen M."/>
            <person name="Schranz E."/>
            <person name="Heidstra R."/>
            <person name="Miyata K."/>
            <person name="Fedorova E."/>
            <person name="Kohlen W."/>
            <person name="Bisseling T."/>
            <person name="Smit S."/>
            <person name="Geurts R."/>
        </authorList>
    </citation>
    <scope>NUCLEOTIDE SEQUENCE [LARGE SCALE GENOMIC DNA]</scope>
    <source>
        <strain evidence="3">cv. RG33-2</strain>
    </source>
</reference>
<dbReference type="Pfam" id="PF24750">
    <property type="entry name" value="b-prop_At3g26010-like"/>
    <property type="match status" value="1"/>
</dbReference>
<accession>A0A2P5EBQ2</accession>
<evidence type="ECO:0000259" key="1">
    <source>
        <dbReference type="Pfam" id="PF24750"/>
    </source>
</evidence>
<dbReference type="InterPro" id="IPR036047">
    <property type="entry name" value="F-box-like_dom_sf"/>
</dbReference>
<dbReference type="InterPro" id="IPR056592">
    <property type="entry name" value="Beta-prop_At3g26010-like"/>
</dbReference>
<comment type="caution">
    <text evidence="2">The sequence shown here is derived from an EMBL/GenBank/DDBJ whole genome shotgun (WGS) entry which is preliminary data.</text>
</comment>
<gene>
    <name evidence="2" type="ORF">TorRG33x02_212730</name>
</gene>
<dbReference type="OrthoDB" id="1136566at2759"/>
<dbReference type="SUPFAM" id="SSF81383">
    <property type="entry name" value="F-box domain"/>
    <property type="match status" value="1"/>
</dbReference>
<dbReference type="InParanoid" id="A0A2P5EBQ2"/>
<dbReference type="EMBL" id="JXTC01000186">
    <property type="protein sequence ID" value="PON82977.1"/>
    <property type="molecule type" value="Genomic_DNA"/>
</dbReference>
<dbReference type="FunCoup" id="A0A2P5EBQ2">
    <property type="interactions" value="132"/>
</dbReference>
<dbReference type="PANTHER" id="PTHR35546">
    <property type="entry name" value="F-BOX PROTEIN INTERACTION DOMAIN PROTEIN-RELATED"/>
    <property type="match status" value="1"/>
</dbReference>
<dbReference type="InterPro" id="IPR055290">
    <property type="entry name" value="At3g26010-like"/>
</dbReference>
<sequence length="460" mass="52795">MVALGRCRKKRRVSDEDASAAVAFKFMANITDHLLVEVLVRLPNSRSLIQCSIVCKKWFALIFGASHSQYLSRRFNHHHLQKQRLPYTLLIRGGYGLDSIRRAMMNEPPCYEFRTEKSNALHGQHRPVSPWRATGCSNYLDFLDSPKAITASFDDLLLIQRPERQFYVCNPLTRQSVALPLAPVGFDFCCSGLVCESSNNTSSSSSKQLGFDIKYRVVLLIQLEFVYRTAVFSSESSSGEWEQSSFRFPKFLEVALYWNPVPFASCNGTIYWPIGYRFFVARGFAAFESVKGRWRFISTPDKKLGYVEEKQLLKKATPRFGVVRGRLRMAQSVLNKRLKFFSLKVWELREEEDGGGGGDTWILVHDVRVKMLDTIKMELMALLPKSDDDDDDDGGDEFLFLRHPPFDWNFYKYKIGRDSFQKVCDATFPTRAWPYCSTFVFPLVHPPLPTKIPTLPCGQI</sequence>
<proteinExistence type="predicted"/>
<organism evidence="2 3">
    <name type="scientific">Trema orientale</name>
    <name type="common">Charcoal tree</name>
    <name type="synonym">Celtis orientalis</name>
    <dbReference type="NCBI Taxonomy" id="63057"/>
    <lineage>
        <taxon>Eukaryota</taxon>
        <taxon>Viridiplantae</taxon>
        <taxon>Streptophyta</taxon>
        <taxon>Embryophyta</taxon>
        <taxon>Tracheophyta</taxon>
        <taxon>Spermatophyta</taxon>
        <taxon>Magnoliopsida</taxon>
        <taxon>eudicotyledons</taxon>
        <taxon>Gunneridae</taxon>
        <taxon>Pentapetalae</taxon>
        <taxon>rosids</taxon>
        <taxon>fabids</taxon>
        <taxon>Rosales</taxon>
        <taxon>Cannabaceae</taxon>
        <taxon>Trema</taxon>
    </lineage>
</organism>
<name>A0A2P5EBQ2_TREOI</name>
<evidence type="ECO:0000313" key="3">
    <source>
        <dbReference type="Proteomes" id="UP000237000"/>
    </source>
</evidence>